<dbReference type="InterPro" id="IPR050248">
    <property type="entry name" value="Polysacc_deacetylase_ArnD"/>
</dbReference>
<dbReference type="CDD" id="cd10917">
    <property type="entry name" value="CE4_NodB_like_6s_7s"/>
    <property type="match status" value="1"/>
</dbReference>
<comment type="caution">
    <text evidence="4">The sequence shown here is derived from an EMBL/GenBank/DDBJ whole genome shotgun (WGS) entry which is preliminary data.</text>
</comment>
<sequence>MLGNQRSRYVAVAAGTAVLLGVLLGAAACSTHKQAANGAQPAYPVGTQLSDGPTQSPEPPVVPTSAAPPSPSATKTSAKPATSRTPAKTEGGFAVRPPGNGHGPASSLSRTGNTNVALTFDDGPDPTNTPAILQVLRENGVKATFCLVGFRVRDHPELVRQIYADGHTLCNHSWQHLTDLAKRDPSYIDWDLQHTNDAIHAAVGADAPIKYFRAPGGNFSADLVAKARAMGMASIYWDVDPQDWNHKPDKNDKSHIDRVIAEIKGHVRQGSIILSHDNAQPDTIVAYRQLIPWMKQYFTLESLPL</sequence>
<evidence type="ECO:0000256" key="2">
    <source>
        <dbReference type="SAM" id="SignalP"/>
    </source>
</evidence>
<dbReference type="Proteomes" id="UP001143480">
    <property type="component" value="Unassembled WGS sequence"/>
</dbReference>
<dbReference type="AlphaFoldDB" id="A0A9W6KTL1"/>
<protein>
    <recommendedName>
        <fullName evidence="3">NodB homology domain-containing protein</fullName>
    </recommendedName>
</protein>
<dbReference type="PROSITE" id="PS51257">
    <property type="entry name" value="PROKAR_LIPOPROTEIN"/>
    <property type="match status" value="1"/>
</dbReference>
<accession>A0A9W6KTL1</accession>
<keyword evidence="5" id="KW-1185">Reference proteome</keyword>
<evidence type="ECO:0000256" key="1">
    <source>
        <dbReference type="SAM" id="MobiDB-lite"/>
    </source>
</evidence>
<dbReference type="GO" id="GO:0005975">
    <property type="term" value="P:carbohydrate metabolic process"/>
    <property type="evidence" value="ECO:0007669"/>
    <property type="project" value="InterPro"/>
</dbReference>
<organism evidence="4 5">
    <name type="scientific">Dactylosporangium matsuzakiense</name>
    <dbReference type="NCBI Taxonomy" id="53360"/>
    <lineage>
        <taxon>Bacteria</taxon>
        <taxon>Bacillati</taxon>
        <taxon>Actinomycetota</taxon>
        <taxon>Actinomycetes</taxon>
        <taxon>Micromonosporales</taxon>
        <taxon>Micromonosporaceae</taxon>
        <taxon>Dactylosporangium</taxon>
    </lineage>
</organism>
<dbReference type="SUPFAM" id="SSF88713">
    <property type="entry name" value="Glycoside hydrolase/deacetylase"/>
    <property type="match status" value="1"/>
</dbReference>
<reference evidence="4" key="2">
    <citation type="submission" date="2023-01" db="EMBL/GenBank/DDBJ databases">
        <authorList>
            <person name="Sun Q."/>
            <person name="Evtushenko L."/>
        </authorList>
    </citation>
    <scope>NUCLEOTIDE SEQUENCE</scope>
    <source>
        <strain evidence="4">VKM Ac-1321</strain>
    </source>
</reference>
<dbReference type="PANTHER" id="PTHR10587">
    <property type="entry name" value="GLYCOSYL TRANSFERASE-RELATED"/>
    <property type="match status" value="1"/>
</dbReference>
<evidence type="ECO:0000313" key="5">
    <source>
        <dbReference type="Proteomes" id="UP001143480"/>
    </source>
</evidence>
<feature type="domain" description="NodB homology" evidence="3">
    <location>
        <begin position="114"/>
        <end position="305"/>
    </location>
</feature>
<dbReference type="GO" id="GO:0016810">
    <property type="term" value="F:hydrolase activity, acting on carbon-nitrogen (but not peptide) bonds"/>
    <property type="evidence" value="ECO:0007669"/>
    <property type="project" value="InterPro"/>
</dbReference>
<dbReference type="InterPro" id="IPR002509">
    <property type="entry name" value="NODB_dom"/>
</dbReference>
<evidence type="ECO:0000259" key="3">
    <source>
        <dbReference type="PROSITE" id="PS51677"/>
    </source>
</evidence>
<reference evidence="4" key="1">
    <citation type="journal article" date="2014" name="Int. J. Syst. Evol. Microbiol.">
        <title>Complete genome sequence of Corynebacterium casei LMG S-19264T (=DSM 44701T), isolated from a smear-ripened cheese.</title>
        <authorList>
            <consortium name="US DOE Joint Genome Institute (JGI-PGF)"/>
            <person name="Walter F."/>
            <person name="Albersmeier A."/>
            <person name="Kalinowski J."/>
            <person name="Ruckert C."/>
        </authorList>
    </citation>
    <scope>NUCLEOTIDE SEQUENCE</scope>
    <source>
        <strain evidence="4">VKM Ac-1321</strain>
    </source>
</reference>
<evidence type="ECO:0000313" key="4">
    <source>
        <dbReference type="EMBL" id="GLL06960.1"/>
    </source>
</evidence>
<feature type="compositionally biased region" description="Low complexity" evidence="1">
    <location>
        <begin position="72"/>
        <end position="83"/>
    </location>
</feature>
<dbReference type="Gene3D" id="3.20.20.370">
    <property type="entry name" value="Glycoside hydrolase/deacetylase"/>
    <property type="match status" value="1"/>
</dbReference>
<feature type="compositionally biased region" description="Polar residues" evidence="1">
    <location>
        <begin position="106"/>
        <end position="117"/>
    </location>
</feature>
<gene>
    <name evidence="4" type="ORF">GCM10017581_087100</name>
</gene>
<feature type="chain" id="PRO_5040825366" description="NodB homology domain-containing protein" evidence="2">
    <location>
        <begin position="36"/>
        <end position="305"/>
    </location>
</feature>
<dbReference type="RefSeq" id="WP_261959373.1">
    <property type="nucleotide sequence ID" value="NZ_BAAAXA010000001.1"/>
</dbReference>
<proteinExistence type="predicted"/>
<feature type="region of interest" description="Disordered" evidence="1">
    <location>
        <begin position="38"/>
        <end position="126"/>
    </location>
</feature>
<feature type="compositionally biased region" description="Pro residues" evidence="1">
    <location>
        <begin position="56"/>
        <end position="71"/>
    </location>
</feature>
<dbReference type="InterPro" id="IPR011330">
    <property type="entry name" value="Glyco_hydro/deAcase_b/a-brl"/>
</dbReference>
<dbReference type="Pfam" id="PF01522">
    <property type="entry name" value="Polysacc_deac_1"/>
    <property type="match status" value="1"/>
</dbReference>
<keyword evidence="2" id="KW-0732">Signal</keyword>
<feature type="signal peptide" evidence="2">
    <location>
        <begin position="1"/>
        <end position="35"/>
    </location>
</feature>
<name>A0A9W6KTL1_9ACTN</name>
<dbReference type="PROSITE" id="PS51677">
    <property type="entry name" value="NODB"/>
    <property type="match status" value="1"/>
</dbReference>
<dbReference type="EMBL" id="BSFP01000082">
    <property type="protein sequence ID" value="GLL06960.1"/>
    <property type="molecule type" value="Genomic_DNA"/>
</dbReference>